<sequence length="78" mass="9344">MRNASILSSFFFILTLHLLVAAPQIPFLEMRMRKNDARSLTKIMPRRNFQDFYRDYRFSNGHPYQMVVLDGRVFTLKD</sequence>
<dbReference type="Proteomes" id="UP000887575">
    <property type="component" value="Unassembled WGS sequence"/>
</dbReference>
<protein>
    <submittedName>
        <fullName evidence="3">Uncharacterized protein</fullName>
    </submittedName>
</protein>
<evidence type="ECO:0000256" key="1">
    <source>
        <dbReference type="SAM" id="SignalP"/>
    </source>
</evidence>
<accession>A0AAF3J6V3</accession>
<feature type="chain" id="PRO_5041986260" evidence="1">
    <location>
        <begin position="22"/>
        <end position="78"/>
    </location>
</feature>
<name>A0AAF3J6V3_9BILA</name>
<reference evidence="3" key="1">
    <citation type="submission" date="2024-02" db="UniProtKB">
        <authorList>
            <consortium name="WormBaseParasite"/>
        </authorList>
    </citation>
    <scope>IDENTIFICATION</scope>
</reference>
<feature type="signal peptide" evidence="1">
    <location>
        <begin position="1"/>
        <end position="21"/>
    </location>
</feature>
<keyword evidence="1" id="KW-0732">Signal</keyword>
<keyword evidence="2" id="KW-1185">Reference proteome</keyword>
<organism evidence="2 3">
    <name type="scientific">Mesorhabditis belari</name>
    <dbReference type="NCBI Taxonomy" id="2138241"/>
    <lineage>
        <taxon>Eukaryota</taxon>
        <taxon>Metazoa</taxon>
        <taxon>Ecdysozoa</taxon>
        <taxon>Nematoda</taxon>
        <taxon>Chromadorea</taxon>
        <taxon>Rhabditida</taxon>
        <taxon>Rhabditina</taxon>
        <taxon>Rhabditomorpha</taxon>
        <taxon>Rhabditoidea</taxon>
        <taxon>Rhabditidae</taxon>
        <taxon>Mesorhabditinae</taxon>
        <taxon>Mesorhabditis</taxon>
    </lineage>
</organism>
<evidence type="ECO:0000313" key="3">
    <source>
        <dbReference type="WBParaSite" id="MBELARI_LOCUS19875"/>
    </source>
</evidence>
<dbReference type="AlphaFoldDB" id="A0AAF3J6V3"/>
<proteinExistence type="predicted"/>
<evidence type="ECO:0000313" key="2">
    <source>
        <dbReference type="Proteomes" id="UP000887575"/>
    </source>
</evidence>
<dbReference type="WBParaSite" id="MBELARI_LOCUS19875">
    <property type="protein sequence ID" value="MBELARI_LOCUS19875"/>
    <property type="gene ID" value="MBELARI_LOCUS19875"/>
</dbReference>